<dbReference type="KEGG" id="fuv:JR347_03850"/>
<dbReference type="Proteomes" id="UP000662783">
    <property type="component" value="Chromosome"/>
</dbReference>
<reference evidence="2" key="1">
    <citation type="submission" date="2021-02" db="EMBL/GenBank/DDBJ databases">
        <title>Fulvivirga sp. S481 isolated from sea water.</title>
        <authorList>
            <person name="Bae S.S."/>
            <person name="Baek K."/>
        </authorList>
    </citation>
    <scope>NUCLEOTIDE SEQUENCE</scope>
    <source>
        <strain evidence="2">S481</strain>
    </source>
</reference>
<dbReference type="AlphaFoldDB" id="A0A974WML4"/>
<accession>A0A974WML4</accession>
<gene>
    <name evidence="2" type="ORF">JR347_03850</name>
</gene>
<keyword evidence="3" id="KW-1185">Reference proteome</keyword>
<evidence type="ECO:0008006" key="4">
    <source>
        <dbReference type="Google" id="ProtNLM"/>
    </source>
</evidence>
<dbReference type="EMBL" id="CP070608">
    <property type="protein sequence ID" value="QSE98223.1"/>
    <property type="molecule type" value="Genomic_DNA"/>
</dbReference>
<feature type="chain" id="PRO_5037100325" description="Transglutaminase-like superfamily protein" evidence="1">
    <location>
        <begin position="20"/>
        <end position="295"/>
    </location>
</feature>
<organism evidence="2 3">
    <name type="scientific">Fulvivirga lutea</name>
    <dbReference type="NCBI Taxonomy" id="2810512"/>
    <lineage>
        <taxon>Bacteria</taxon>
        <taxon>Pseudomonadati</taxon>
        <taxon>Bacteroidota</taxon>
        <taxon>Cytophagia</taxon>
        <taxon>Cytophagales</taxon>
        <taxon>Fulvivirgaceae</taxon>
        <taxon>Fulvivirga</taxon>
    </lineage>
</organism>
<keyword evidence="1" id="KW-0732">Signal</keyword>
<dbReference type="RefSeq" id="WP_205722731.1">
    <property type="nucleotide sequence ID" value="NZ_CP070608.1"/>
</dbReference>
<evidence type="ECO:0000313" key="3">
    <source>
        <dbReference type="Proteomes" id="UP000662783"/>
    </source>
</evidence>
<proteinExistence type="predicted"/>
<name>A0A974WML4_9BACT</name>
<protein>
    <recommendedName>
        <fullName evidence="4">Transglutaminase-like superfamily protein</fullName>
    </recommendedName>
</protein>
<sequence>MKKALFFILLTACCYTLNAQTNFNYHNEFEQKVFTGFLKNDISLGLELQLIADPSMSLDRFEYIKDNYSGLLTTLRSKKESFKNDGRFLSWMFYKVHRKALKNYQQYTSLASTIESGHYDCLSATSLYALLLKDLGYSPKLVETTYHIFLMVEVDSKQFLFESTDPINGFVESDNEIKKRLEDYSDENNGQLANSKKSYYQYNTSVNEKIGMVKLVGLQYYNEAVSHYNAQQLIPTIDLLEKASFFYHSDRITEFGLVLAQAIVNDDTLEEKAKQESINRVSGFLKSTKASLAVR</sequence>
<feature type="signal peptide" evidence="1">
    <location>
        <begin position="1"/>
        <end position="19"/>
    </location>
</feature>
<evidence type="ECO:0000256" key="1">
    <source>
        <dbReference type="SAM" id="SignalP"/>
    </source>
</evidence>
<evidence type="ECO:0000313" key="2">
    <source>
        <dbReference type="EMBL" id="QSE98223.1"/>
    </source>
</evidence>